<dbReference type="HAMAP" id="MF_01394">
    <property type="entry name" value="NDH1_NuoA"/>
    <property type="match status" value="1"/>
</dbReference>
<keyword evidence="3 7" id="KW-0813">Transport</keyword>
<keyword evidence="6 7" id="KW-0472">Membrane</keyword>
<keyword evidence="7" id="KW-1278">Translocase</keyword>
<evidence type="ECO:0000256" key="1">
    <source>
        <dbReference type="ARBA" id="ARBA00004141"/>
    </source>
</evidence>
<evidence type="ECO:0000256" key="7">
    <source>
        <dbReference type="HAMAP-Rule" id="MF_01394"/>
    </source>
</evidence>
<organism evidence="9 10">
    <name type="scientific">Tectimicrobiota bacterium</name>
    <dbReference type="NCBI Taxonomy" id="2528274"/>
    <lineage>
        <taxon>Bacteria</taxon>
        <taxon>Pseudomonadati</taxon>
        <taxon>Nitrospinota/Tectimicrobiota group</taxon>
        <taxon>Candidatus Tectimicrobiota</taxon>
    </lineage>
</organism>
<name>A0A937VX17_UNCTE</name>
<feature type="transmembrane region" description="Helical" evidence="7">
    <location>
        <begin position="90"/>
        <end position="110"/>
    </location>
</feature>
<dbReference type="GO" id="GO:0030964">
    <property type="term" value="C:NADH dehydrogenase complex"/>
    <property type="evidence" value="ECO:0007669"/>
    <property type="project" value="TreeGrafter"/>
</dbReference>
<dbReference type="InterPro" id="IPR000440">
    <property type="entry name" value="NADH_UbQ/plastoQ_OxRdtase_su3"/>
</dbReference>
<evidence type="ECO:0000256" key="6">
    <source>
        <dbReference type="ARBA" id="ARBA00023136"/>
    </source>
</evidence>
<reference evidence="9" key="1">
    <citation type="submission" date="2019-03" db="EMBL/GenBank/DDBJ databases">
        <title>Lake Tanganyika Metagenome-Assembled Genomes (MAGs).</title>
        <authorList>
            <person name="Tran P."/>
        </authorList>
    </citation>
    <scope>NUCLEOTIDE SEQUENCE</scope>
    <source>
        <strain evidence="9">K_DeepCast_65m_m2_066</strain>
    </source>
</reference>
<protein>
    <recommendedName>
        <fullName evidence="7">NADH-quinone oxidoreductase subunit A</fullName>
        <ecNumber evidence="7">7.1.1.-</ecNumber>
    </recommendedName>
    <alternativeName>
        <fullName evidence="7">NADH dehydrogenase I subunit A</fullName>
    </alternativeName>
    <alternativeName>
        <fullName evidence="7">NDH-1 subunit A</fullName>
    </alternativeName>
    <alternativeName>
        <fullName evidence="7">NUO1</fullName>
    </alternativeName>
</protein>
<accession>A0A937VX17</accession>
<dbReference type="EC" id="7.1.1.-" evidence="7"/>
<evidence type="ECO:0000256" key="8">
    <source>
        <dbReference type="RuleBase" id="RU003639"/>
    </source>
</evidence>
<gene>
    <name evidence="7" type="primary">nuoA</name>
    <name evidence="9" type="ORF">FJZ47_02210</name>
</gene>
<evidence type="ECO:0000256" key="5">
    <source>
        <dbReference type="ARBA" id="ARBA00022989"/>
    </source>
</evidence>
<dbReference type="GO" id="GO:0008137">
    <property type="term" value="F:NADH dehydrogenase (ubiquinone) activity"/>
    <property type="evidence" value="ECO:0007669"/>
    <property type="project" value="InterPro"/>
</dbReference>
<keyword evidence="7" id="KW-1003">Cell membrane</keyword>
<feature type="transmembrane region" description="Helical" evidence="7">
    <location>
        <begin position="60"/>
        <end position="84"/>
    </location>
</feature>
<dbReference type="InterPro" id="IPR023043">
    <property type="entry name" value="NAD(P)H_OxRDtase_bac/plastid"/>
</dbReference>
<comment type="caution">
    <text evidence="9">The sequence shown here is derived from an EMBL/GenBank/DDBJ whole genome shotgun (WGS) entry which is preliminary data.</text>
</comment>
<dbReference type="Pfam" id="PF00507">
    <property type="entry name" value="Oxidored_q4"/>
    <property type="match status" value="1"/>
</dbReference>
<keyword evidence="7 8" id="KW-0520">NAD</keyword>
<dbReference type="EMBL" id="VGLS01000035">
    <property type="protein sequence ID" value="MBM3222606.1"/>
    <property type="molecule type" value="Genomic_DNA"/>
</dbReference>
<dbReference type="GO" id="GO:0005886">
    <property type="term" value="C:plasma membrane"/>
    <property type="evidence" value="ECO:0007669"/>
    <property type="project" value="UniProtKB-SubCell"/>
</dbReference>
<comment type="similarity">
    <text evidence="2 7 8">Belongs to the complex I subunit 3 family.</text>
</comment>
<dbReference type="GO" id="GO:0050136">
    <property type="term" value="F:NADH dehydrogenase (quinone) (non-electrogenic) activity"/>
    <property type="evidence" value="ECO:0007669"/>
    <property type="project" value="UniProtKB-UniRule"/>
</dbReference>
<evidence type="ECO:0000256" key="2">
    <source>
        <dbReference type="ARBA" id="ARBA00008472"/>
    </source>
</evidence>
<dbReference type="PANTHER" id="PTHR11058">
    <property type="entry name" value="NADH-UBIQUINONE OXIDOREDUCTASE CHAIN 3"/>
    <property type="match status" value="1"/>
</dbReference>
<evidence type="ECO:0000313" key="9">
    <source>
        <dbReference type="EMBL" id="MBM3222606.1"/>
    </source>
</evidence>
<sequence>MFDGYYNAFWFLLIGLIFVALNLFISSLIRPSDPHAEKLVPYECGEESSGTGFVRFNPRFYIIGLVFLIFDIETVFIFPWAVILKGAGPFVLLEMVIFLAILLVGLVYAWGKRDLDWLKQPTRWQ</sequence>
<keyword evidence="4 7" id="KW-0812">Transmembrane</keyword>
<comment type="subunit">
    <text evidence="7">NDH-1 is composed of 14 different subunits. Subunits NuoA, H, J, K, L, M, N constitute the membrane sector of the complex.</text>
</comment>
<keyword evidence="7" id="KW-0830">Ubiquinone</keyword>
<proteinExistence type="inferred from homology"/>
<dbReference type="PANTHER" id="PTHR11058:SF9">
    <property type="entry name" value="NADH-UBIQUINONE OXIDOREDUCTASE CHAIN 3"/>
    <property type="match status" value="1"/>
</dbReference>
<dbReference type="Gene3D" id="1.20.58.1610">
    <property type="entry name" value="NADH:ubiquinone/plastoquinone oxidoreductase, chain 3"/>
    <property type="match status" value="1"/>
</dbReference>
<keyword evidence="7 8" id="KW-0874">Quinone</keyword>
<dbReference type="InterPro" id="IPR038430">
    <property type="entry name" value="NDAH_ubi_oxred_su3_sf"/>
</dbReference>
<feature type="transmembrane region" description="Helical" evidence="7">
    <location>
        <begin position="6"/>
        <end position="29"/>
    </location>
</feature>
<evidence type="ECO:0000256" key="3">
    <source>
        <dbReference type="ARBA" id="ARBA00022448"/>
    </source>
</evidence>
<dbReference type="AlphaFoldDB" id="A0A937VX17"/>
<comment type="catalytic activity">
    <reaction evidence="7 8">
        <text>a quinone + NADH + 5 H(+)(in) = a quinol + NAD(+) + 4 H(+)(out)</text>
        <dbReference type="Rhea" id="RHEA:57888"/>
        <dbReference type="ChEBI" id="CHEBI:15378"/>
        <dbReference type="ChEBI" id="CHEBI:24646"/>
        <dbReference type="ChEBI" id="CHEBI:57540"/>
        <dbReference type="ChEBI" id="CHEBI:57945"/>
        <dbReference type="ChEBI" id="CHEBI:132124"/>
    </reaction>
</comment>
<comment type="subcellular location">
    <subcellularLocation>
        <location evidence="7 8">Cell membrane</location>
        <topology evidence="7 8">Multi-pass membrane protein</topology>
    </subcellularLocation>
    <subcellularLocation>
        <location evidence="1">Membrane</location>
        <topology evidence="1">Multi-pass membrane protein</topology>
    </subcellularLocation>
</comment>
<evidence type="ECO:0000256" key="4">
    <source>
        <dbReference type="ARBA" id="ARBA00022692"/>
    </source>
</evidence>
<keyword evidence="5 7" id="KW-1133">Transmembrane helix</keyword>
<dbReference type="GO" id="GO:0048038">
    <property type="term" value="F:quinone binding"/>
    <property type="evidence" value="ECO:0007669"/>
    <property type="project" value="UniProtKB-KW"/>
</dbReference>
<comment type="function">
    <text evidence="7">NDH-1 shuttles electrons from NADH, via FMN and iron-sulfur (Fe-S) centers, to quinones in the respiratory chain. The immediate electron acceptor for the enzyme in this species is believed to be ubiquinone. Couples the redox reaction to proton translocation (for every two electrons transferred, four hydrogen ions are translocated across the cytoplasmic membrane), and thus conserves the redox energy in a proton gradient.</text>
</comment>
<dbReference type="Proteomes" id="UP000712673">
    <property type="component" value="Unassembled WGS sequence"/>
</dbReference>
<evidence type="ECO:0000313" key="10">
    <source>
        <dbReference type="Proteomes" id="UP000712673"/>
    </source>
</evidence>